<sequence length="41" mass="4729">MQIIFTLAVQWCIAVKTCGTVLFRGKLQNVKNNDFSVFYCK</sequence>
<dbReference type="AlphaFoldDB" id="A0A420I4D6"/>
<keyword evidence="1" id="KW-0732">Signal</keyword>
<organism evidence="2 3">
    <name type="scientific">Erysiphe neolycopersici</name>
    <dbReference type="NCBI Taxonomy" id="212602"/>
    <lineage>
        <taxon>Eukaryota</taxon>
        <taxon>Fungi</taxon>
        <taxon>Dikarya</taxon>
        <taxon>Ascomycota</taxon>
        <taxon>Pezizomycotina</taxon>
        <taxon>Leotiomycetes</taxon>
        <taxon>Erysiphales</taxon>
        <taxon>Erysiphaceae</taxon>
        <taxon>Erysiphe</taxon>
    </lineage>
</organism>
<accession>A0A420I4D6</accession>
<comment type="caution">
    <text evidence="2">The sequence shown here is derived from an EMBL/GenBank/DDBJ whole genome shotgun (WGS) entry which is preliminary data.</text>
</comment>
<dbReference type="Proteomes" id="UP000286134">
    <property type="component" value="Unassembled WGS sequence"/>
</dbReference>
<dbReference type="OrthoDB" id="687730at2759"/>
<name>A0A420I4D6_9PEZI</name>
<proteinExistence type="predicted"/>
<feature type="chain" id="PRO_5019492813" evidence="1">
    <location>
        <begin position="20"/>
        <end position="41"/>
    </location>
</feature>
<evidence type="ECO:0000313" key="2">
    <source>
        <dbReference type="EMBL" id="RKF64502.1"/>
    </source>
</evidence>
<evidence type="ECO:0000313" key="3">
    <source>
        <dbReference type="Proteomes" id="UP000286134"/>
    </source>
</evidence>
<keyword evidence="3" id="KW-1185">Reference proteome</keyword>
<gene>
    <name evidence="2" type="ORF">OnM2_c1490o47</name>
</gene>
<dbReference type="EMBL" id="MCFK01001851">
    <property type="protein sequence ID" value="RKF64502.1"/>
    <property type="molecule type" value="Genomic_DNA"/>
</dbReference>
<protein>
    <submittedName>
        <fullName evidence="2">Uncharacterized protein</fullName>
    </submittedName>
</protein>
<feature type="signal peptide" evidence="1">
    <location>
        <begin position="1"/>
        <end position="19"/>
    </location>
</feature>
<evidence type="ECO:0000256" key="1">
    <source>
        <dbReference type="SAM" id="SignalP"/>
    </source>
</evidence>
<reference evidence="2 3" key="1">
    <citation type="journal article" date="2018" name="BMC Genomics">
        <title>Comparative genome analyses reveal sequence features reflecting distinct modes of host-adaptation between dicot and monocot powdery mildew.</title>
        <authorList>
            <person name="Wu Y."/>
            <person name="Ma X."/>
            <person name="Pan Z."/>
            <person name="Kale S.D."/>
            <person name="Song Y."/>
            <person name="King H."/>
            <person name="Zhang Q."/>
            <person name="Presley C."/>
            <person name="Deng X."/>
            <person name="Wei C.I."/>
            <person name="Xiao S."/>
        </authorList>
    </citation>
    <scope>NUCLEOTIDE SEQUENCE [LARGE SCALE GENOMIC DNA]</scope>
    <source>
        <strain evidence="2">UMSG2</strain>
    </source>
</reference>